<comment type="caution">
    <text evidence="6">The sequence shown here is derived from an EMBL/GenBank/DDBJ whole genome shotgun (WGS) entry which is preliminary data.</text>
</comment>
<protein>
    <submittedName>
        <fullName evidence="6">IclR family transcriptional regulator</fullName>
    </submittedName>
</protein>
<dbReference type="Pfam" id="PF01614">
    <property type="entry name" value="IclR_C"/>
    <property type="match status" value="1"/>
</dbReference>
<keyword evidence="3" id="KW-0804">Transcription</keyword>
<dbReference type="InterPro" id="IPR029016">
    <property type="entry name" value="GAF-like_dom_sf"/>
</dbReference>
<dbReference type="InterPro" id="IPR050707">
    <property type="entry name" value="HTH_MetabolicPath_Reg"/>
</dbReference>
<evidence type="ECO:0000256" key="1">
    <source>
        <dbReference type="ARBA" id="ARBA00023015"/>
    </source>
</evidence>
<dbReference type="Proteomes" id="UP000051236">
    <property type="component" value="Unassembled WGS sequence"/>
</dbReference>
<dbReference type="SMART" id="SM00346">
    <property type="entry name" value="HTH_ICLR"/>
    <property type="match status" value="1"/>
</dbReference>
<proteinExistence type="predicted"/>
<dbReference type="Gene3D" id="3.30.450.40">
    <property type="match status" value="1"/>
</dbReference>
<dbReference type="PATRIC" id="fig|1423734.3.peg.1370"/>
<evidence type="ECO:0000313" key="6">
    <source>
        <dbReference type="EMBL" id="KRM30797.1"/>
    </source>
</evidence>
<keyword evidence="2" id="KW-0238">DNA-binding</keyword>
<evidence type="ECO:0000259" key="5">
    <source>
        <dbReference type="PROSITE" id="PS51078"/>
    </source>
</evidence>
<dbReference type="eggNOG" id="COG1414">
    <property type="taxonomic scope" value="Bacteria"/>
</dbReference>
<sequence length="254" mass="28299">MLEPTQQPLYGGVLLKAKDILDFILESDTPPSLKEISDNVPMTKSTVYKILQTLEYVGFVRCLGEDKRYYLGTVFLSYAQKTLGTFDINLVAQPYLTKLRDITNETVNLGILDSNEVVLLAKLESPNSVNLVSRIGKGMMLYSSAMGKAILSTYPAVKLNQYLATTKLVPLTANTITDKQKLKANIQLTQAQGYAIENSENQQDIFCVGFPLVKNNRIYGAFSVSAPRYRVKQTNLDLFIKEGRKAQQEILAAI</sequence>
<dbReference type="InterPro" id="IPR036390">
    <property type="entry name" value="WH_DNA-bd_sf"/>
</dbReference>
<name>X0PRJ0_9LACO</name>
<dbReference type="AlphaFoldDB" id="X0PRJ0"/>
<dbReference type="SUPFAM" id="SSF46785">
    <property type="entry name" value="Winged helix' DNA-binding domain"/>
    <property type="match status" value="1"/>
</dbReference>
<evidence type="ECO:0000256" key="3">
    <source>
        <dbReference type="ARBA" id="ARBA00023163"/>
    </source>
</evidence>
<organism evidence="6 7">
    <name type="scientific">Agrilactobacillus composti DSM 18527 = JCM 14202</name>
    <dbReference type="NCBI Taxonomy" id="1423734"/>
    <lineage>
        <taxon>Bacteria</taxon>
        <taxon>Bacillati</taxon>
        <taxon>Bacillota</taxon>
        <taxon>Bacilli</taxon>
        <taxon>Lactobacillales</taxon>
        <taxon>Lactobacillaceae</taxon>
        <taxon>Agrilactobacillus</taxon>
    </lineage>
</organism>
<dbReference type="Gene3D" id="1.10.10.10">
    <property type="entry name" value="Winged helix-like DNA-binding domain superfamily/Winged helix DNA-binding domain"/>
    <property type="match status" value="1"/>
</dbReference>
<dbReference type="PROSITE" id="PS51078">
    <property type="entry name" value="ICLR_ED"/>
    <property type="match status" value="1"/>
</dbReference>
<feature type="domain" description="HTH iclR-type" evidence="4">
    <location>
        <begin position="11"/>
        <end position="73"/>
    </location>
</feature>
<evidence type="ECO:0000313" key="7">
    <source>
        <dbReference type="Proteomes" id="UP000051236"/>
    </source>
</evidence>
<evidence type="ECO:0000256" key="2">
    <source>
        <dbReference type="ARBA" id="ARBA00023125"/>
    </source>
</evidence>
<dbReference type="SUPFAM" id="SSF55781">
    <property type="entry name" value="GAF domain-like"/>
    <property type="match status" value="1"/>
</dbReference>
<dbReference type="EMBL" id="AZGA01000087">
    <property type="protein sequence ID" value="KRM30797.1"/>
    <property type="molecule type" value="Genomic_DNA"/>
</dbReference>
<dbReference type="OrthoDB" id="9791752at2"/>
<keyword evidence="1" id="KW-0805">Transcription regulation</keyword>
<dbReference type="InterPro" id="IPR014757">
    <property type="entry name" value="Tscrpt_reg_IclR_C"/>
</dbReference>
<dbReference type="InterPro" id="IPR005471">
    <property type="entry name" value="Tscrpt_reg_IclR_N"/>
</dbReference>
<dbReference type="GO" id="GO:0045892">
    <property type="term" value="P:negative regulation of DNA-templated transcription"/>
    <property type="evidence" value="ECO:0007669"/>
    <property type="project" value="TreeGrafter"/>
</dbReference>
<accession>X0PRJ0</accession>
<evidence type="ECO:0000259" key="4">
    <source>
        <dbReference type="PROSITE" id="PS51077"/>
    </source>
</evidence>
<feature type="domain" description="IclR-ED" evidence="5">
    <location>
        <begin position="74"/>
        <end position="254"/>
    </location>
</feature>
<dbReference type="PANTHER" id="PTHR30136:SF7">
    <property type="entry name" value="HTH-TYPE TRANSCRIPTIONAL REGULATOR KDGR-RELATED"/>
    <property type="match status" value="1"/>
</dbReference>
<gene>
    <name evidence="6" type="ORF">FC83_GL001355</name>
</gene>
<reference evidence="6 7" key="1">
    <citation type="journal article" date="2015" name="Genome Announc.">
        <title>Expanding the biotechnology potential of lactobacilli through comparative genomics of 213 strains and associated genera.</title>
        <authorList>
            <person name="Sun Z."/>
            <person name="Harris H.M."/>
            <person name="McCann A."/>
            <person name="Guo C."/>
            <person name="Argimon S."/>
            <person name="Zhang W."/>
            <person name="Yang X."/>
            <person name="Jeffery I.B."/>
            <person name="Cooney J.C."/>
            <person name="Kagawa T.F."/>
            <person name="Liu W."/>
            <person name="Song Y."/>
            <person name="Salvetti E."/>
            <person name="Wrobel A."/>
            <person name="Rasinkangas P."/>
            <person name="Parkhill J."/>
            <person name="Rea M.C."/>
            <person name="O'Sullivan O."/>
            <person name="Ritari J."/>
            <person name="Douillard F.P."/>
            <person name="Paul Ross R."/>
            <person name="Yang R."/>
            <person name="Briner A.E."/>
            <person name="Felis G.E."/>
            <person name="de Vos W.M."/>
            <person name="Barrangou R."/>
            <person name="Klaenhammer T.R."/>
            <person name="Caufield P.W."/>
            <person name="Cui Y."/>
            <person name="Zhang H."/>
            <person name="O'Toole P.W."/>
        </authorList>
    </citation>
    <scope>NUCLEOTIDE SEQUENCE [LARGE SCALE GENOMIC DNA]</scope>
    <source>
        <strain evidence="6 7">DSM 18527</strain>
    </source>
</reference>
<dbReference type="Pfam" id="PF09339">
    <property type="entry name" value="HTH_IclR"/>
    <property type="match status" value="1"/>
</dbReference>
<dbReference type="InterPro" id="IPR036388">
    <property type="entry name" value="WH-like_DNA-bd_sf"/>
</dbReference>
<dbReference type="GO" id="GO:0003700">
    <property type="term" value="F:DNA-binding transcription factor activity"/>
    <property type="evidence" value="ECO:0007669"/>
    <property type="project" value="TreeGrafter"/>
</dbReference>
<dbReference type="PROSITE" id="PS51077">
    <property type="entry name" value="HTH_ICLR"/>
    <property type="match status" value="1"/>
</dbReference>
<dbReference type="STRING" id="1423734.FC83_GL001355"/>
<dbReference type="GO" id="GO:0003677">
    <property type="term" value="F:DNA binding"/>
    <property type="evidence" value="ECO:0007669"/>
    <property type="project" value="UniProtKB-KW"/>
</dbReference>
<dbReference type="PANTHER" id="PTHR30136">
    <property type="entry name" value="HELIX-TURN-HELIX TRANSCRIPTIONAL REGULATOR, ICLR FAMILY"/>
    <property type="match status" value="1"/>
</dbReference>
<keyword evidence="7" id="KW-1185">Reference proteome</keyword>
<dbReference type="RefSeq" id="WP_035452530.1">
    <property type="nucleotide sequence ID" value="NZ_AZGA01000087.1"/>
</dbReference>